<reference evidence="1" key="1">
    <citation type="submission" date="2022-12" db="EMBL/GenBank/DDBJ databases">
        <title>Genome Sequence of Lasiodiplodia mahajangana.</title>
        <authorList>
            <person name="Buettner E."/>
        </authorList>
    </citation>
    <scope>NUCLEOTIDE SEQUENCE</scope>
    <source>
        <strain evidence="1">VT137</strain>
    </source>
</reference>
<name>A0ACC2JFZ3_9PEZI</name>
<dbReference type="EMBL" id="JAPUUL010002000">
    <property type="protein sequence ID" value="KAJ8126143.1"/>
    <property type="molecule type" value="Genomic_DNA"/>
</dbReference>
<evidence type="ECO:0000313" key="1">
    <source>
        <dbReference type="EMBL" id="KAJ8126143.1"/>
    </source>
</evidence>
<comment type="caution">
    <text evidence="1">The sequence shown here is derived from an EMBL/GenBank/DDBJ whole genome shotgun (WGS) entry which is preliminary data.</text>
</comment>
<accession>A0ACC2JFZ3</accession>
<dbReference type="Proteomes" id="UP001153332">
    <property type="component" value="Unassembled WGS sequence"/>
</dbReference>
<sequence>MEDESLREDVTYRYLRQSAAFQDWMNKKNADRVELRYNLHYDELVSRLRKFRFLANHGPAPPVRADAKYFIPRLERVMEQERKKFSAAELQYIREIEKGWVSFVSLEKYEEVASRRRNMSERARLKSKRPLSKVECLLGSDGSTFDTPALTQACSTLAQPTPYMIPYGYMEGSRGPNGPRELLAPTNGVSPSLGNPYEILVPDWFPVAEAQGHIHVVGDTIEERFTSLLNYIYQLEFSKSQHEYKKKHPDEEGAVKDESWDKNWHEPNSGWPYEHHRREGGWWKCRKGLRATDAENNCRYCSDAEVEEPTSPTQLYDDVMQYIEEAMAVVAGNDREIISRRIAYKSRKPIKVEADSFQWHADEYWDEWEYQRGNSATTTVPRATPFSARQPFADYSAPISNHSPLGTRFSSQAYVQQTAPKNKGQQISHKNAGKGKEVSGSNSTDKNIRSWELLRLSS</sequence>
<organism evidence="1 2">
    <name type="scientific">Lasiodiplodia mahajangana</name>
    <dbReference type="NCBI Taxonomy" id="1108764"/>
    <lineage>
        <taxon>Eukaryota</taxon>
        <taxon>Fungi</taxon>
        <taxon>Dikarya</taxon>
        <taxon>Ascomycota</taxon>
        <taxon>Pezizomycotina</taxon>
        <taxon>Dothideomycetes</taxon>
        <taxon>Dothideomycetes incertae sedis</taxon>
        <taxon>Botryosphaeriales</taxon>
        <taxon>Botryosphaeriaceae</taxon>
        <taxon>Lasiodiplodia</taxon>
    </lineage>
</organism>
<proteinExistence type="predicted"/>
<protein>
    <submittedName>
        <fullName evidence="1">Uncharacterized protein</fullName>
    </submittedName>
</protein>
<evidence type="ECO:0000313" key="2">
    <source>
        <dbReference type="Proteomes" id="UP001153332"/>
    </source>
</evidence>
<gene>
    <name evidence="1" type="ORF">O1611_g7494</name>
</gene>
<keyword evidence="2" id="KW-1185">Reference proteome</keyword>